<evidence type="ECO:0000313" key="1">
    <source>
        <dbReference type="EMBL" id="CAB5220139.1"/>
    </source>
</evidence>
<gene>
    <name evidence="1" type="ORF">UFOVP239_64</name>
</gene>
<organism evidence="1">
    <name type="scientific">uncultured Caudovirales phage</name>
    <dbReference type="NCBI Taxonomy" id="2100421"/>
    <lineage>
        <taxon>Viruses</taxon>
        <taxon>Duplodnaviria</taxon>
        <taxon>Heunggongvirae</taxon>
        <taxon>Uroviricota</taxon>
        <taxon>Caudoviricetes</taxon>
        <taxon>Peduoviridae</taxon>
        <taxon>Maltschvirus</taxon>
        <taxon>Maltschvirus maltsch</taxon>
    </lineage>
</organism>
<sequence>MALIKSIDTDYGLPATYWNIGAVQEDFKGKGTEVTFYGYASKEAKEAGKQPLSMGKINIGGNEYMADADRADLYEIIKQRPEFDGAEDA</sequence>
<name>A0A6J7WQ55_9CAUD</name>
<dbReference type="EMBL" id="LR798278">
    <property type="protein sequence ID" value="CAB5220139.1"/>
    <property type="molecule type" value="Genomic_DNA"/>
</dbReference>
<protein>
    <submittedName>
        <fullName evidence="1">Uncharacterized protein</fullName>
    </submittedName>
</protein>
<accession>A0A6J7WQ55</accession>
<proteinExistence type="predicted"/>
<reference evidence="1" key="1">
    <citation type="submission" date="2020-05" db="EMBL/GenBank/DDBJ databases">
        <authorList>
            <person name="Chiriac C."/>
            <person name="Salcher M."/>
            <person name="Ghai R."/>
            <person name="Kavagutti S V."/>
        </authorList>
    </citation>
    <scope>NUCLEOTIDE SEQUENCE</scope>
</reference>